<dbReference type="Proteomes" id="UP000634004">
    <property type="component" value="Unassembled WGS sequence"/>
</dbReference>
<dbReference type="InterPro" id="IPR016187">
    <property type="entry name" value="CTDL_fold"/>
</dbReference>
<dbReference type="SUPFAM" id="SSF56436">
    <property type="entry name" value="C-type lectin-like"/>
    <property type="match status" value="1"/>
</dbReference>
<dbReference type="InterPro" id="IPR005532">
    <property type="entry name" value="SUMF_dom"/>
</dbReference>
<dbReference type="InterPro" id="IPR051043">
    <property type="entry name" value="Sulfatase_Mod_Factor_Kinase"/>
</dbReference>
<gene>
    <name evidence="2" type="ORF">GCM10009069_19060</name>
</gene>
<feature type="domain" description="Sulfatase-modifying factor enzyme-like" evidence="1">
    <location>
        <begin position="93"/>
        <end position="333"/>
    </location>
</feature>
<name>A0A8J3CRS9_9PROT</name>
<protein>
    <recommendedName>
        <fullName evidence="1">Sulfatase-modifying factor enzyme-like domain-containing protein</fullName>
    </recommendedName>
</protein>
<comment type="caution">
    <text evidence="2">The sequence shown here is derived from an EMBL/GenBank/DDBJ whole genome shotgun (WGS) entry which is preliminary data.</text>
</comment>
<reference evidence="2" key="1">
    <citation type="journal article" date="2014" name="Int. J. Syst. Evol. Microbiol.">
        <title>Complete genome sequence of Corynebacterium casei LMG S-19264T (=DSM 44701T), isolated from a smear-ripened cheese.</title>
        <authorList>
            <consortium name="US DOE Joint Genome Institute (JGI-PGF)"/>
            <person name="Walter F."/>
            <person name="Albersmeier A."/>
            <person name="Kalinowski J."/>
            <person name="Ruckert C."/>
        </authorList>
    </citation>
    <scope>NUCLEOTIDE SEQUENCE</scope>
    <source>
        <strain evidence="2">KCTC 32513</strain>
    </source>
</reference>
<evidence type="ECO:0000313" key="2">
    <source>
        <dbReference type="EMBL" id="GHA96243.1"/>
    </source>
</evidence>
<dbReference type="EMBL" id="BMZH01000007">
    <property type="protein sequence ID" value="GHA96243.1"/>
    <property type="molecule type" value="Genomic_DNA"/>
</dbReference>
<evidence type="ECO:0000259" key="1">
    <source>
        <dbReference type="Pfam" id="PF03781"/>
    </source>
</evidence>
<dbReference type="AlphaFoldDB" id="A0A8J3CRS9"/>
<dbReference type="Gene3D" id="3.90.1580.10">
    <property type="entry name" value="paralog of FGE (formylglycine-generating enzyme)"/>
    <property type="match status" value="1"/>
</dbReference>
<organism evidence="2 3">
    <name type="scientific">Algimonas arctica</name>
    <dbReference type="NCBI Taxonomy" id="1479486"/>
    <lineage>
        <taxon>Bacteria</taxon>
        <taxon>Pseudomonadati</taxon>
        <taxon>Pseudomonadota</taxon>
        <taxon>Alphaproteobacteria</taxon>
        <taxon>Maricaulales</taxon>
        <taxon>Robiginitomaculaceae</taxon>
        <taxon>Algimonas</taxon>
    </lineage>
</organism>
<dbReference type="InterPro" id="IPR042095">
    <property type="entry name" value="SUMF_sf"/>
</dbReference>
<dbReference type="Pfam" id="PF03781">
    <property type="entry name" value="FGE-sulfatase"/>
    <property type="match status" value="1"/>
</dbReference>
<keyword evidence="3" id="KW-1185">Reference proteome</keyword>
<dbReference type="GO" id="GO:0120147">
    <property type="term" value="F:formylglycine-generating oxidase activity"/>
    <property type="evidence" value="ECO:0007669"/>
    <property type="project" value="TreeGrafter"/>
</dbReference>
<dbReference type="PANTHER" id="PTHR23150">
    <property type="entry name" value="SULFATASE MODIFYING FACTOR 1, 2"/>
    <property type="match status" value="1"/>
</dbReference>
<accession>A0A8J3CRS9</accession>
<dbReference type="PANTHER" id="PTHR23150:SF35">
    <property type="entry name" value="BLL6746 PROTEIN"/>
    <property type="match status" value="1"/>
</dbReference>
<reference evidence="2" key="2">
    <citation type="submission" date="2020-09" db="EMBL/GenBank/DDBJ databases">
        <authorList>
            <person name="Sun Q."/>
            <person name="Kim S."/>
        </authorList>
    </citation>
    <scope>NUCLEOTIDE SEQUENCE</scope>
    <source>
        <strain evidence="2">KCTC 32513</strain>
    </source>
</reference>
<sequence>MHLSLGWEWNWRARLKVEDFVGFDLVKPSMVSAIALIGVAGLGALTGTPDTAFAQSNDPYISAIDDRPAARLRRLREREQGSIPKQPARPEGVPEMVVIQPGRFLMGSPQNQAKRDRNEGPQIPVSIDYAFEIGRYEVTFNDWNLCVSEGGCNGYRPSDNGWGKGKRPVTNISYDDIQSYILWLNKKTGLAYRLPSEAEWEYVARAGKQLPFSTGSGQAISDRFANFNGKFPYGPNAQAGDYIRKTVPVGSYPANSFGVYDIHGNVYEFVSDCYVAGHSGNPGDGSPRRDGDCDARIIRGGSWVTHGYQMRAAKRLRYTKEHRYDDFGFRLARTLG</sequence>
<evidence type="ECO:0000313" key="3">
    <source>
        <dbReference type="Proteomes" id="UP000634004"/>
    </source>
</evidence>
<proteinExistence type="predicted"/>